<proteinExistence type="predicted"/>
<accession>A0A8S5V5W6</accession>
<sequence length="103" mass="11437">MDDVFDQDFIVSSLLSELKEENTRKDKLVRNLTKVICGCLVAILMTVAGFLWYLNQYDFSSSVSATGVYTLVDSEGNVIAADLSPQEIMEVLDSYGQSNQSQN</sequence>
<organism evidence="2">
    <name type="scientific">Myoviridae sp. ct4uh47</name>
    <dbReference type="NCBI Taxonomy" id="2825032"/>
    <lineage>
        <taxon>Viruses</taxon>
        <taxon>Duplodnaviria</taxon>
        <taxon>Heunggongvirae</taxon>
        <taxon>Uroviricota</taxon>
        <taxon>Caudoviricetes</taxon>
    </lineage>
</organism>
<keyword evidence="1" id="KW-1133">Transmembrane helix</keyword>
<dbReference type="EMBL" id="BK016203">
    <property type="protein sequence ID" value="DAG02094.1"/>
    <property type="molecule type" value="Genomic_DNA"/>
</dbReference>
<keyword evidence="1" id="KW-0812">Transmembrane</keyword>
<keyword evidence="1" id="KW-0472">Membrane</keyword>
<evidence type="ECO:0000256" key="1">
    <source>
        <dbReference type="SAM" id="Phobius"/>
    </source>
</evidence>
<evidence type="ECO:0000313" key="2">
    <source>
        <dbReference type="EMBL" id="DAG02094.1"/>
    </source>
</evidence>
<protein>
    <submittedName>
        <fullName evidence="2">Uncharacterized protein</fullName>
    </submittedName>
</protein>
<reference evidence="2" key="1">
    <citation type="journal article" date="2021" name="Proc. Natl. Acad. Sci. U.S.A.">
        <title>A Catalog of Tens of Thousands of Viruses from Human Metagenomes Reveals Hidden Associations with Chronic Diseases.</title>
        <authorList>
            <person name="Tisza M.J."/>
            <person name="Buck C.B."/>
        </authorList>
    </citation>
    <scope>NUCLEOTIDE SEQUENCE</scope>
    <source>
        <strain evidence="2">Ct4uh47</strain>
    </source>
</reference>
<feature type="transmembrane region" description="Helical" evidence="1">
    <location>
        <begin position="32"/>
        <end position="54"/>
    </location>
</feature>
<name>A0A8S5V5W6_9CAUD</name>